<evidence type="ECO:0000256" key="6">
    <source>
        <dbReference type="SAM" id="Phobius"/>
    </source>
</evidence>
<feature type="transmembrane region" description="Helical" evidence="6">
    <location>
        <begin position="78"/>
        <end position="97"/>
    </location>
</feature>
<dbReference type="SUPFAM" id="SSF81321">
    <property type="entry name" value="Family A G protein-coupled receptor-like"/>
    <property type="match status" value="1"/>
</dbReference>
<dbReference type="GO" id="GO:0004930">
    <property type="term" value="F:G protein-coupled receptor activity"/>
    <property type="evidence" value="ECO:0007669"/>
    <property type="project" value="InterPro"/>
</dbReference>
<evidence type="ECO:0000256" key="5">
    <source>
        <dbReference type="SAM" id="MobiDB-lite"/>
    </source>
</evidence>
<feature type="transmembrane region" description="Helical" evidence="6">
    <location>
        <begin position="248"/>
        <end position="268"/>
    </location>
</feature>
<feature type="compositionally biased region" description="Polar residues" evidence="5">
    <location>
        <begin position="312"/>
        <end position="324"/>
    </location>
</feature>
<dbReference type="PANTHER" id="PTHR23112:SF37">
    <property type="entry name" value="G PROTEIN-COUPLED RECEPTOR GPR1"/>
    <property type="match status" value="1"/>
</dbReference>
<dbReference type="InterPro" id="IPR000276">
    <property type="entry name" value="GPCR_Rhodpsn"/>
</dbReference>
<gene>
    <name evidence="7" type="ORF">NA57DRAFT_70241</name>
</gene>
<feature type="region of interest" description="Disordered" evidence="5">
    <location>
        <begin position="312"/>
        <end position="338"/>
    </location>
</feature>
<accession>A0A9P4IT74</accession>
<dbReference type="PANTHER" id="PTHR23112">
    <property type="entry name" value="G PROTEIN-COUPLED RECEPTOR 157-RELATED"/>
    <property type="match status" value="1"/>
</dbReference>
<sequence>MAPPVGSIPKAGEEHYFPYPASVFKLNRDLHIGMYPLGLIAVLSVLATTAMISYLIWQMVVTRNRKGYRLYQRQLYILYFNLLVADFLQALSFLFSFHWEAVDAILAPTGACWAQGWLLHLGDVASGMFVFLIAVHTSLSLVRWRREMTYGLFVLFVLLAWFFCLVMATLPPIIRGKKCYAKAAAWCWINVEFENDRLWSHYVWIFFFEFGTVFLYGAVAWKLRKHLRIFKAVSGQSSTLERQQKYMLIYPTIYVILTLPLAASRMWTMSHHGKAASDPVMIIAGCLITSCGWMDALMYSLTRNVLASRRVPQNQSTAYHNRGTNGTGPGLSRASERSRNRYFDDDCTNLTNLRSYDWDGDGDTTPPGTTTTISGGKDVKEVESNFRSFSRQSERKESSIPFPFVSRRSSAKKEKPAPQKDNLDRVSEGDEKELISSLHPELPFKLKKPKAAITAGSHPGSGRNTPGHVSPIQNPAFFPARGQSPASDETRVPSDREPYLPPGTPAFGQVKVETSVNITRTEPGE</sequence>
<feature type="transmembrane region" description="Helical" evidence="6">
    <location>
        <begin position="117"/>
        <end position="142"/>
    </location>
</feature>
<dbReference type="GO" id="GO:0005886">
    <property type="term" value="C:plasma membrane"/>
    <property type="evidence" value="ECO:0007669"/>
    <property type="project" value="TreeGrafter"/>
</dbReference>
<dbReference type="OrthoDB" id="100006at2759"/>
<proteinExistence type="predicted"/>
<feature type="transmembrane region" description="Helical" evidence="6">
    <location>
        <begin position="280"/>
        <end position="301"/>
    </location>
</feature>
<feature type="compositionally biased region" description="Polar residues" evidence="5">
    <location>
        <begin position="512"/>
        <end position="525"/>
    </location>
</feature>
<feature type="transmembrane region" description="Helical" evidence="6">
    <location>
        <begin position="202"/>
        <end position="221"/>
    </location>
</feature>
<dbReference type="Gene3D" id="1.20.1070.10">
    <property type="entry name" value="Rhodopsin 7-helix transmembrane proteins"/>
    <property type="match status" value="1"/>
</dbReference>
<feature type="transmembrane region" description="Helical" evidence="6">
    <location>
        <begin position="34"/>
        <end position="57"/>
    </location>
</feature>
<organism evidence="7 8">
    <name type="scientific">Rhizodiscina lignyota</name>
    <dbReference type="NCBI Taxonomy" id="1504668"/>
    <lineage>
        <taxon>Eukaryota</taxon>
        <taxon>Fungi</taxon>
        <taxon>Dikarya</taxon>
        <taxon>Ascomycota</taxon>
        <taxon>Pezizomycotina</taxon>
        <taxon>Dothideomycetes</taxon>
        <taxon>Pleosporomycetidae</taxon>
        <taxon>Aulographales</taxon>
        <taxon>Rhizodiscinaceae</taxon>
        <taxon>Rhizodiscina</taxon>
    </lineage>
</organism>
<keyword evidence="3 6" id="KW-1133">Transmembrane helix</keyword>
<feature type="compositionally biased region" description="Low complexity" evidence="5">
    <location>
        <begin position="363"/>
        <end position="372"/>
    </location>
</feature>
<keyword evidence="4 6" id="KW-0472">Membrane</keyword>
<evidence type="ECO:0000256" key="4">
    <source>
        <dbReference type="ARBA" id="ARBA00023136"/>
    </source>
</evidence>
<dbReference type="AlphaFoldDB" id="A0A9P4IT74"/>
<name>A0A9P4IT74_9PEZI</name>
<dbReference type="Pfam" id="PF00001">
    <property type="entry name" value="7tm_1"/>
    <property type="match status" value="1"/>
</dbReference>
<evidence type="ECO:0000256" key="3">
    <source>
        <dbReference type="ARBA" id="ARBA00022989"/>
    </source>
</evidence>
<dbReference type="CDD" id="cd00637">
    <property type="entry name" value="7tm_classA_rhodopsin-like"/>
    <property type="match status" value="1"/>
</dbReference>
<feature type="compositionally biased region" description="Basic and acidic residues" evidence="5">
    <location>
        <begin position="488"/>
        <end position="498"/>
    </location>
</feature>
<evidence type="ECO:0000256" key="1">
    <source>
        <dbReference type="ARBA" id="ARBA00004141"/>
    </source>
</evidence>
<feature type="region of interest" description="Disordered" evidence="5">
    <location>
        <begin position="452"/>
        <end position="525"/>
    </location>
</feature>
<evidence type="ECO:0000256" key="2">
    <source>
        <dbReference type="ARBA" id="ARBA00022692"/>
    </source>
</evidence>
<feature type="region of interest" description="Disordered" evidence="5">
    <location>
        <begin position="354"/>
        <end position="431"/>
    </location>
</feature>
<dbReference type="Proteomes" id="UP000799772">
    <property type="component" value="Unassembled WGS sequence"/>
</dbReference>
<comment type="caution">
    <text evidence="7">The sequence shown here is derived from an EMBL/GenBank/DDBJ whole genome shotgun (WGS) entry which is preliminary data.</text>
</comment>
<dbReference type="GO" id="GO:0007189">
    <property type="term" value="P:adenylate cyclase-activating G protein-coupled receptor signaling pathway"/>
    <property type="evidence" value="ECO:0007669"/>
    <property type="project" value="TreeGrafter"/>
</dbReference>
<reference evidence="7" key="1">
    <citation type="journal article" date="2020" name="Stud. Mycol.">
        <title>101 Dothideomycetes genomes: a test case for predicting lifestyles and emergence of pathogens.</title>
        <authorList>
            <person name="Haridas S."/>
            <person name="Albert R."/>
            <person name="Binder M."/>
            <person name="Bloem J."/>
            <person name="Labutti K."/>
            <person name="Salamov A."/>
            <person name="Andreopoulos B."/>
            <person name="Baker S."/>
            <person name="Barry K."/>
            <person name="Bills G."/>
            <person name="Bluhm B."/>
            <person name="Cannon C."/>
            <person name="Castanera R."/>
            <person name="Culley D."/>
            <person name="Daum C."/>
            <person name="Ezra D."/>
            <person name="Gonzalez J."/>
            <person name="Henrissat B."/>
            <person name="Kuo A."/>
            <person name="Liang C."/>
            <person name="Lipzen A."/>
            <person name="Lutzoni F."/>
            <person name="Magnuson J."/>
            <person name="Mondo S."/>
            <person name="Nolan M."/>
            <person name="Ohm R."/>
            <person name="Pangilinan J."/>
            <person name="Park H.-J."/>
            <person name="Ramirez L."/>
            <person name="Alfaro M."/>
            <person name="Sun H."/>
            <person name="Tritt A."/>
            <person name="Yoshinaga Y."/>
            <person name="Zwiers L.-H."/>
            <person name="Turgeon B."/>
            <person name="Goodwin S."/>
            <person name="Spatafora J."/>
            <person name="Crous P."/>
            <person name="Grigoriev I."/>
        </authorList>
    </citation>
    <scope>NUCLEOTIDE SEQUENCE</scope>
    <source>
        <strain evidence="7">CBS 133067</strain>
    </source>
</reference>
<feature type="transmembrane region" description="Helical" evidence="6">
    <location>
        <begin position="149"/>
        <end position="170"/>
    </location>
</feature>
<feature type="compositionally biased region" description="Basic and acidic residues" evidence="5">
    <location>
        <begin position="411"/>
        <end position="431"/>
    </location>
</feature>
<evidence type="ECO:0000313" key="7">
    <source>
        <dbReference type="EMBL" id="KAF2104027.1"/>
    </source>
</evidence>
<comment type="subcellular location">
    <subcellularLocation>
        <location evidence="1">Membrane</location>
        <topology evidence="1">Multi-pass membrane protein</topology>
    </subcellularLocation>
</comment>
<protein>
    <recommendedName>
        <fullName evidence="9">G-protein coupled receptors family 1 profile domain-containing protein</fullName>
    </recommendedName>
</protein>
<keyword evidence="2 6" id="KW-0812">Transmembrane</keyword>
<dbReference type="EMBL" id="ML978121">
    <property type="protein sequence ID" value="KAF2104027.1"/>
    <property type="molecule type" value="Genomic_DNA"/>
</dbReference>
<keyword evidence="8" id="KW-1185">Reference proteome</keyword>
<evidence type="ECO:0008006" key="9">
    <source>
        <dbReference type="Google" id="ProtNLM"/>
    </source>
</evidence>
<evidence type="ECO:0000313" key="8">
    <source>
        <dbReference type="Proteomes" id="UP000799772"/>
    </source>
</evidence>